<name>A0A1R4HHZ5_9GAMM</name>
<dbReference type="OrthoDB" id="6089850at2"/>
<dbReference type="PROSITE" id="PS00330">
    <property type="entry name" value="HEMOLYSIN_CALCIUM"/>
    <property type="match status" value="2"/>
</dbReference>
<dbReference type="GO" id="GO:0005509">
    <property type="term" value="F:calcium ion binding"/>
    <property type="evidence" value="ECO:0007669"/>
    <property type="project" value="InterPro"/>
</dbReference>
<dbReference type="InterPro" id="IPR011049">
    <property type="entry name" value="Serralysin-like_metalloprot_C"/>
</dbReference>
<reference evidence="3" key="1">
    <citation type="submission" date="2017-02" db="EMBL/GenBank/DDBJ databases">
        <authorList>
            <person name="Daims H."/>
        </authorList>
    </citation>
    <scope>NUCLEOTIDE SEQUENCE [LARGE SCALE GENOMIC DNA]</scope>
</reference>
<dbReference type="RefSeq" id="WP_140396886.1">
    <property type="nucleotide sequence ID" value="NZ_FUKI01000159.1"/>
</dbReference>
<keyword evidence="1" id="KW-0106">Calcium</keyword>
<dbReference type="SUPFAM" id="SSF55486">
    <property type="entry name" value="Metalloproteases ('zincins'), catalytic domain"/>
    <property type="match status" value="1"/>
</dbReference>
<dbReference type="Gene3D" id="3.40.390.10">
    <property type="entry name" value="Collagenase (Catalytic Domain)"/>
    <property type="match status" value="1"/>
</dbReference>
<evidence type="ECO:0000313" key="2">
    <source>
        <dbReference type="EMBL" id="SJM95819.1"/>
    </source>
</evidence>
<dbReference type="InterPro" id="IPR024079">
    <property type="entry name" value="MetalloPept_cat_dom_sf"/>
</dbReference>
<evidence type="ECO:0000256" key="1">
    <source>
        <dbReference type="ARBA" id="ARBA00022837"/>
    </source>
</evidence>
<proteinExistence type="predicted"/>
<accession>A0A1R4HHZ5</accession>
<dbReference type="SUPFAM" id="SSF51120">
    <property type="entry name" value="beta-Roll"/>
    <property type="match status" value="2"/>
</dbReference>
<dbReference type="Gene3D" id="2.150.10.10">
    <property type="entry name" value="Serralysin-like metalloprotease, C-terminal"/>
    <property type="match status" value="2"/>
</dbReference>
<dbReference type="EMBL" id="FUKI01000159">
    <property type="protein sequence ID" value="SJM95819.1"/>
    <property type="molecule type" value="Genomic_DNA"/>
</dbReference>
<dbReference type="AlphaFoldDB" id="A0A1R4HHZ5"/>
<dbReference type="Proteomes" id="UP000195667">
    <property type="component" value="Unassembled WGS sequence"/>
</dbReference>
<dbReference type="Pfam" id="PF00353">
    <property type="entry name" value="HemolysinCabind"/>
    <property type="match status" value="3"/>
</dbReference>
<dbReference type="PRINTS" id="PR00313">
    <property type="entry name" value="CABNDNGRPT"/>
</dbReference>
<keyword evidence="3" id="KW-1185">Reference proteome</keyword>
<organism evidence="2 3">
    <name type="scientific">Crenothrix polyspora</name>
    <dbReference type="NCBI Taxonomy" id="360316"/>
    <lineage>
        <taxon>Bacteria</taxon>
        <taxon>Pseudomonadati</taxon>
        <taxon>Pseudomonadota</taxon>
        <taxon>Gammaproteobacteria</taxon>
        <taxon>Methylococcales</taxon>
        <taxon>Crenotrichaceae</taxon>
        <taxon>Crenothrix</taxon>
    </lineage>
</organism>
<dbReference type="InterPro" id="IPR001343">
    <property type="entry name" value="Hemolysn_Ca-bd"/>
</dbReference>
<dbReference type="InterPro" id="IPR018511">
    <property type="entry name" value="Hemolysin-typ_Ca-bd_CS"/>
</dbReference>
<protein>
    <submittedName>
        <fullName evidence="2">Uncharacterized protein</fullName>
    </submittedName>
</protein>
<evidence type="ECO:0000313" key="3">
    <source>
        <dbReference type="Proteomes" id="UP000195667"/>
    </source>
</evidence>
<dbReference type="GO" id="GO:0008237">
    <property type="term" value="F:metallopeptidase activity"/>
    <property type="evidence" value="ECO:0007669"/>
    <property type="project" value="InterPro"/>
</dbReference>
<sequence length="626" mass="67314">MSEISTTSFTSSPDQINFKKIPLPEQSFKQLIDQNSSINWNLEWLDSTIYYSFDTNNLLLESNYPPVTFNGSQINAVNTILNQVTQITGIHFTETKNANIVNFHFAAFNLPESYSLTTSYPIEKGNIFISLHNPDSANANKGTPGYSSLLKDIGSALGLAAPDSPTDLQTVMDGFWNSAIETAFQKDDIKALQWIYGRDGLRGNGHYLSNDPPSSEFSYITTAEDTAYTFGTDSFTFVDDDDIEDSLQGIQIITLPTAGTLTLNNTAIKTNQIIHLADLNTGALKFIPAANAYGEDYATFTFLISDGINASEEAYDMSISVSSVIDHLNINGGKGNDSLIGDKIDTNTNDTLSGLSGNDTLMGKGGNDRLLGGDGNDILNGGMSNDILLGGNGSDWAYYSTEKSGISVNLSLTKAQNTLSAGFDTLIKIENLSGSHYNDKLIGNKSDNTLKGNNGQDVLIGATGKDTYILTEGVAATDTVRITLGDSSIKNFDKIIDFKLSATSTLLTAIDKLDLPSHHIAANIVRDDGKDAGDIQSHHINKGLISFDNVDRYAGAITIDKANFNSVINYLQANITDAGETVAFHSGGSTYVFQNQGTSDTLVQLIGDTAKGLTNTGHLLDGIWLT</sequence>
<gene>
    <name evidence="2" type="ORF">CRENPOLYSF1_80005</name>
</gene>